<evidence type="ECO:0000313" key="1">
    <source>
        <dbReference type="EMBL" id="CAJ2639455.1"/>
    </source>
</evidence>
<sequence length="1658" mass="190692">MEGESSRKKKATFNDYGFMDLVFSWSIQDILDEDFYKNKVEKIGLSFQSINHYLGSYKYPILEETRASLCSSMEVIDQAPYGRVAGLQLAKPFKNKNDDEMDKPLKNKLYNLKIDGWKNRFVRGEPYKTLPGDVLVLADCKPESANDLQRFGRMWCFLSIVKTDENDGDNVDSVCHKVIASQDLDLDELIYKSLYIVFLTNVGSNRKIWSALHMTSGNLKLFKQILCKSDDMVKASCGCISLVDTILDDCSYKRLLSGLNESQNKAISDSLSGIHCNHSPTMKLVWGPPGTGKTKTLGTLLYILMKMKYRILVCAPTNVAIKEVASRVLHVVREELCSQSGDLFFSPADMLLLGNNERLDVGGEEVEDIFLDNRVQQLWKCLSSHTGWKYCFRSLITLLNSCVSLYYNFFDKEMQMLRISKSKSKPKSFLEYLRDEFLYRSLQLKDCILSICNHVPMYLILEHNYRNLACLNETLDSFQHILFEENLPSEVLKRLFANLKMPEDSSWYFKNGAAQQIFKKRNQCLSALETAQNSLYRLDLIKFTKDRTCRDFCFENSSIIFCTTSSSFRLHAISMKPMNLLVIDEAAQLKECESIIPLQLPGISHAILVGDECQLHAMVRSNVCNEAGLARSLFERLSLFGTQKTLLNMQHRMHPEISLFPNSYFYLNKIRDAPNVERNYGKQYLPGAMFGPYSFINVAGGREEFDDNGISYKNMAEVAVVMTILKKVHKAWIGTKEKLSIGVVSPYAGQVLKIQEKLGKMSGIFHDGFNVNVKTIDGFQGGEQDIVILSTVRTNYRTSLQFVSSPQRTNVALTRARHCLWILGNERALSNNDNVWKSLVNDSKNRGFFFHADQDTEMAKAISDSMKELDQSFDLLQTNSILFRNTMWKVHFSDRFKRSFEKVWKKKSKDDSFQKKVFDVLVRLANGWRPRGRTIELACEISSHILKQFKVETHYIICSVEIVKDLRCHIQVLKMWDLVPVEDIPQVAKRRDCEFRRYTDEYIAYCKEKGSDGKVEFPLSWPRSANIEKFKSFGTNNTKEGDLVPSEDENDRAQNSMIEESTLLMKFCSISPDYTLDSCDSIEEDLPFELTEEQRNIIVFPRSTFVLGRSGTGKTTVLTTKMIRNEKMHHVALKRVYGPYSNASESSESTVEIKRPVLRQLFVTLSKRLCQDIKHHVSCFKRSMGEIGSVDADIEDATNSFSDLPSHLYPLVITFRKFLLMLDLTLGNSYIKRFSDLKKEVTYERFDSIYWPRFNLQLIKKLDSYLVFTEIMSHIKGGIKEAEMGKLSRDDYCTLSKSRASSSLSMETRDTIYDIFQDYEKMKMKKGEFDMADIVLDLHQRLRTEKYKGDLMNFVFIDEVQDLTVAQIALFNHICRNVEDGFVFCGDTAQTIGRGIDFRFQDVRSLFYKKFVLESKSRLSDKKHEKVKGCVSDIFMLSQNFSTHSEVLKLSQSIIELLYHFFPNSIDMLKVETSLVYGEPPIVIQSRDGENPILTIFGGNGYNGGSIGGRFSENQVILVRDDSSKEETMRLVGKQAQVLTILECKGLEFKDVLLYNFFASSPLKRRWGIIYEYMKETNMLDARFRINCQGFVESNHNVLCSELKQLYVALTRARKRLWICEEDGDDFSKPMFSYWEKKKLVQFKLLDSSFVDTMKAEG</sequence>
<gene>
    <name evidence="1" type="ORF">MILVUS5_LOCUS9474</name>
</gene>
<reference evidence="1" key="1">
    <citation type="submission" date="2023-10" db="EMBL/GenBank/DDBJ databases">
        <authorList>
            <person name="Rodriguez Cubillos JULIANA M."/>
            <person name="De Vega J."/>
        </authorList>
    </citation>
    <scope>NUCLEOTIDE SEQUENCE</scope>
</reference>
<dbReference type="Proteomes" id="UP001177021">
    <property type="component" value="Unassembled WGS sequence"/>
</dbReference>
<accession>A0ACB0J5S9</accession>
<evidence type="ECO:0000313" key="2">
    <source>
        <dbReference type="Proteomes" id="UP001177021"/>
    </source>
</evidence>
<name>A0ACB0J5S9_TRIPR</name>
<proteinExistence type="predicted"/>
<organism evidence="1 2">
    <name type="scientific">Trifolium pratense</name>
    <name type="common">Red clover</name>
    <dbReference type="NCBI Taxonomy" id="57577"/>
    <lineage>
        <taxon>Eukaryota</taxon>
        <taxon>Viridiplantae</taxon>
        <taxon>Streptophyta</taxon>
        <taxon>Embryophyta</taxon>
        <taxon>Tracheophyta</taxon>
        <taxon>Spermatophyta</taxon>
        <taxon>Magnoliopsida</taxon>
        <taxon>eudicotyledons</taxon>
        <taxon>Gunneridae</taxon>
        <taxon>Pentapetalae</taxon>
        <taxon>rosids</taxon>
        <taxon>fabids</taxon>
        <taxon>Fabales</taxon>
        <taxon>Fabaceae</taxon>
        <taxon>Papilionoideae</taxon>
        <taxon>50 kb inversion clade</taxon>
        <taxon>NPAAA clade</taxon>
        <taxon>Hologalegina</taxon>
        <taxon>IRL clade</taxon>
        <taxon>Trifolieae</taxon>
        <taxon>Trifolium</taxon>
    </lineage>
</organism>
<protein>
    <submittedName>
        <fullName evidence="1">Uncharacterized protein</fullName>
    </submittedName>
</protein>
<keyword evidence="2" id="KW-1185">Reference proteome</keyword>
<comment type="caution">
    <text evidence="1">The sequence shown here is derived from an EMBL/GenBank/DDBJ whole genome shotgun (WGS) entry which is preliminary data.</text>
</comment>
<dbReference type="EMBL" id="CASHSV030000024">
    <property type="protein sequence ID" value="CAJ2639455.1"/>
    <property type="molecule type" value="Genomic_DNA"/>
</dbReference>